<organism evidence="1 2">
    <name type="scientific">Salipaludibacillus keqinensis</name>
    <dbReference type="NCBI Taxonomy" id="2045207"/>
    <lineage>
        <taxon>Bacteria</taxon>
        <taxon>Bacillati</taxon>
        <taxon>Bacillota</taxon>
        <taxon>Bacilli</taxon>
        <taxon>Bacillales</taxon>
        <taxon>Bacillaceae</taxon>
    </lineage>
</organism>
<evidence type="ECO:0000313" key="2">
    <source>
        <dbReference type="Proteomes" id="UP000248214"/>
    </source>
</evidence>
<dbReference type="OrthoDB" id="2351076at2"/>
<dbReference type="Proteomes" id="UP000248214">
    <property type="component" value="Unassembled WGS sequence"/>
</dbReference>
<name>A0A323TKL1_9BACI</name>
<dbReference type="EMBL" id="PDOD01000002">
    <property type="protein sequence ID" value="PYZ93163.1"/>
    <property type="molecule type" value="Genomic_DNA"/>
</dbReference>
<comment type="caution">
    <text evidence="1">The sequence shown here is derived from an EMBL/GenBank/DDBJ whole genome shotgun (WGS) entry which is preliminary data.</text>
</comment>
<dbReference type="AlphaFoldDB" id="A0A323TKL1"/>
<gene>
    <name evidence="1" type="ORF">CR194_08160</name>
</gene>
<dbReference type="RefSeq" id="WP_110609193.1">
    <property type="nucleotide sequence ID" value="NZ_PDOD01000002.1"/>
</dbReference>
<sequence>MFETKMLQSMIRGLDPVHAKTIKLSPGQVFQGTITQLYPGQLAQLKMGNMTLTARLEAQLEKGQQYWFRVMAGEGIPKIKVMENVPPAQVSGNQGVTNAQTILQQMGISSLGAHERLLSQLNQSGLPFTKANLTDGARLLQQSTLPSQSSLDLITSMIQRNMPLTQATFQSLASLQSNESMSETMSKLLIQLRGANQQTQPVQQLLSQMLNQSDPLRQGTALQTLLQQMNSTQPQMQEQALQTARQIGIIPQNTNDQQVFEQFKTSILRPENQEMIRQIWPQLFQNSSGSHLQEMNPRGLFSMLINNVKWDQPLVAQQLTQLINSQASPNQVTTQLDQWLSTQPTDSSRALWTLVNEARSDSSFLLGGSKEDSPLRMFMQQLGMQYESDIRSGSGAQDSAQRAASLKSALLLLLQHPQGLTQGVREQAEFLLQRITGFQLVSSEQHGPVQHTLFQVPIKVTDKYQDMTIQWEGRQTKDGSIDEEHCRILFYLTLEALEDTVVDVQIQNRVMTLTIYNENERPAGVQEMWMPILTENLQKLDYRLSAIKWKQPSAQTESSSPKFDLGRGYQKDDYGYRGVDVRI</sequence>
<evidence type="ECO:0008006" key="3">
    <source>
        <dbReference type="Google" id="ProtNLM"/>
    </source>
</evidence>
<evidence type="ECO:0000313" key="1">
    <source>
        <dbReference type="EMBL" id="PYZ93163.1"/>
    </source>
</evidence>
<proteinExistence type="predicted"/>
<reference evidence="1 2" key="1">
    <citation type="submission" date="2017-10" db="EMBL/GenBank/DDBJ databases">
        <title>Bacillus sp. nov., a halophilic bacterium isolated from a Keqin Lake.</title>
        <authorList>
            <person name="Wang H."/>
        </authorList>
    </citation>
    <scope>NUCLEOTIDE SEQUENCE [LARGE SCALE GENOMIC DNA]</scope>
    <source>
        <strain evidence="1 2">KQ-12</strain>
    </source>
</reference>
<protein>
    <recommendedName>
        <fullName evidence="3">Flagellar hook-length control protein-like C-terminal domain-containing protein</fullName>
    </recommendedName>
</protein>
<accession>A0A323TKL1</accession>
<keyword evidence="2" id="KW-1185">Reference proteome</keyword>